<proteinExistence type="inferred from homology"/>
<dbReference type="Gene3D" id="3.30.450.90">
    <property type="match status" value="1"/>
</dbReference>
<dbReference type="Proteomes" id="UP000477782">
    <property type="component" value="Unassembled WGS sequence"/>
</dbReference>
<comment type="caution">
    <text evidence="3">The sequence shown here is derived from an EMBL/GenBank/DDBJ whole genome shotgun (WGS) entry which is preliminary data.</text>
</comment>
<evidence type="ECO:0000256" key="1">
    <source>
        <dbReference type="ARBA" id="ARBA00006611"/>
    </source>
</evidence>
<dbReference type="PANTHER" id="PTHR30486:SF6">
    <property type="entry name" value="TYPE IV PILUS RETRACTATION ATPASE PILT"/>
    <property type="match status" value="1"/>
</dbReference>
<protein>
    <submittedName>
        <fullName evidence="3">Flp pilus assembly complex ATPase component</fullName>
    </submittedName>
</protein>
<dbReference type="GO" id="GO:0016887">
    <property type="term" value="F:ATP hydrolysis activity"/>
    <property type="evidence" value="ECO:0007669"/>
    <property type="project" value="InterPro"/>
</dbReference>
<dbReference type="InterPro" id="IPR050921">
    <property type="entry name" value="T4SS_GSP_E_ATPase"/>
</dbReference>
<evidence type="ECO:0000259" key="2">
    <source>
        <dbReference type="Pfam" id="PF00437"/>
    </source>
</evidence>
<sequence>MSYLATYLSRLDPVIQDASVIEIAINADGSLWLETAGAVHMSPAPLPPLAPADVRNLAAQIANSTNNRFTEADPLVSAAVEHKGVMLRCQVIGPPASPGGTIIAMRVFRAQAAAREPRRFAYLRGQGQSLEEERRRLIAKLRGKGDTGDVESFLKLLIEHRLNVIVSGGTSTGKTELGRRLLDLVAPDERIVTIEDSLELLPGQKNAVSLISSRDDTSARSANHLLQATLRLRPDRIILGELRGIEAATFLDAINTGHGGSFTTIHAQTARKAMDRLALLVMANGSRLAFAEVIRYLETSIDVIIQMGREGDQRGIMEVYFPRAESGSGEA</sequence>
<dbReference type="EMBL" id="JAAIVJ010000018">
    <property type="protein sequence ID" value="NEY92014.1"/>
    <property type="molecule type" value="Genomic_DNA"/>
</dbReference>
<accession>A0A6M0QYY2</accession>
<dbReference type="AlphaFoldDB" id="A0A6M0QYY2"/>
<gene>
    <name evidence="3" type="primary">cpaF</name>
    <name evidence="3" type="ORF">G4Z14_17120</name>
</gene>
<dbReference type="Pfam" id="PF00437">
    <property type="entry name" value="T2SSE"/>
    <property type="match status" value="1"/>
</dbReference>
<keyword evidence="4" id="KW-1185">Reference proteome</keyword>
<organism evidence="3 4">
    <name type="scientific">Tabrizicola oligotrophica</name>
    <dbReference type="NCBI Taxonomy" id="2710650"/>
    <lineage>
        <taxon>Bacteria</taxon>
        <taxon>Pseudomonadati</taxon>
        <taxon>Pseudomonadota</taxon>
        <taxon>Alphaproteobacteria</taxon>
        <taxon>Rhodobacterales</taxon>
        <taxon>Paracoccaceae</taxon>
        <taxon>Tabrizicola</taxon>
    </lineage>
</organism>
<dbReference type="InterPro" id="IPR001482">
    <property type="entry name" value="T2SS/T4SS_dom"/>
</dbReference>
<evidence type="ECO:0000313" key="3">
    <source>
        <dbReference type="EMBL" id="NEY92014.1"/>
    </source>
</evidence>
<reference evidence="3 4" key="1">
    <citation type="submission" date="2020-02" db="EMBL/GenBank/DDBJ databases">
        <authorList>
            <person name="Chen W.-M."/>
        </authorList>
    </citation>
    <scope>NUCLEOTIDE SEQUENCE [LARGE SCALE GENOMIC DNA]</scope>
    <source>
        <strain evidence="3 4">KMS-5</strain>
    </source>
</reference>
<evidence type="ECO:0000313" key="4">
    <source>
        <dbReference type="Proteomes" id="UP000477782"/>
    </source>
</evidence>
<dbReference type="SUPFAM" id="SSF52540">
    <property type="entry name" value="P-loop containing nucleoside triphosphate hydrolases"/>
    <property type="match status" value="1"/>
</dbReference>
<dbReference type="RefSeq" id="WP_164627950.1">
    <property type="nucleotide sequence ID" value="NZ_JAAIVJ010000018.1"/>
</dbReference>
<dbReference type="PANTHER" id="PTHR30486">
    <property type="entry name" value="TWITCHING MOTILITY PROTEIN PILT"/>
    <property type="match status" value="1"/>
</dbReference>
<dbReference type="InterPro" id="IPR027417">
    <property type="entry name" value="P-loop_NTPase"/>
</dbReference>
<dbReference type="Gene3D" id="3.40.50.300">
    <property type="entry name" value="P-loop containing nucleotide triphosphate hydrolases"/>
    <property type="match status" value="1"/>
</dbReference>
<name>A0A6M0QYY2_9RHOB</name>
<dbReference type="CDD" id="cd01130">
    <property type="entry name" value="VirB11-like_ATPase"/>
    <property type="match status" value="1"/>
</dbReference>
<comment type="similarity">
    <text evidence="1">Belongs to the GSP E family.</text>
</comment>
<feature type="domain" description="Bacterial type II secretion system protein E" evidence="2">
    <location>
        <begin position="150"/>
        <end position="306"/>
    </location>
</feature>